<dbReference type="EMBL" id="JADNRY010000030">
    <property type="protein sequence ID" value="KAF9071685.1"/>
    <property type="molecule type" value="Genomic_DNA"/>
</dbReference>
<dbReference type="Gene3D" id="3.40.50.720">
    <property type="entry name" value="NAD(P)-binding Rossmann-like Domain"/>
    <property type="match status" value="1"/>
</dbReference>
<evidence type="ECO:0000256" key="2">
    <source>
        <dbReference type="SAM" id="Phobius"/>
    </source>
</evidence>
<gene>
    <name evidence="3" type="ORF">BDP27DRAFT_1382338</name>
</gene>
<dbReference type="Proteomes" id="UP000772434">
    <property type="component" value="Unassembled WGS sequence"/>
</dbReference>
<evidence type="ECO:0000313" key="4">
    <source>
        <dbReference type="Proteomes" id="UP000772434"/>
    </source>
</evidence>
<dbReference type="PANTHER" id="PTHR47534">
    <property type="entry name" value="YALI0E05731P"/>
    <property type="match status" value="1"/>
</dbReference>
<dbReference type="InterPro" id="IPR036291">
    <property type="entry name" value="NAD(P)-bd_dom_sf"/>
</dbReference>
<reference evidence="3" key="1">
    <citation type="submission" date="2020-11" db="EMBL/GenBank/DDBJ databases">
        <authorList>
            <consortium name="DOE Joint Genome Institute"/>
            <person name="Ahrendt S."/>
            <person name="Riley R."/>
            <person name="Andreopoulos W."/>
            <person name="Labutti K."/>
            <person name="Pangilinan J."/>
            <person name="Ruiz-Duenas F.J."/>
            <person name="Barrasa J.M."/>
            <person name="Sanchez-Garcia M."/>
            <person name="Camarero S."/>
            <person name="Miyauchi S."/>
            <person name="Serrano A."/>
            <person name="Linde D."/>
            <person name="Babiker R."/>
            <person name="Drula E."/>
            <person name="Ayuso-Fernandez I."/>
            <person name="Pacheco R."/>
            <person name="Padilla G."/>
            <person name="Ferreira P."/>
            <person name="Barriuso J."/>
            <person name="Kellner H."/>
            <person name="Castanera R."/>
            <person name="Alfaro M."/>
            <person name="Ramirez L."/>
            <person name="Pisabarro A.G."/>
            <person name="Kuo A."/>
            <person name="Tritt A."/>
            <person name="Lipzen A."/>
            <person name="He G."/>
            <person name="Yan M."/>
            <person name="Ng V."/>
            <person name="Cullen D."/>
            <person name="Martin F."/>
            <person name="Rosso M.-N."/>
            <person name="Henrissat B."/>
            <person name="Hibbett D."/>
            <person name="Martinez A.T."/>
            <person name="Grigoriev I.V."/>
        </authorList>
    </citation>
    <scope>NUCLEOTIDE SEQUENCE</scope>
    <source>
        <strain evidence="3">AH 40177</strain>
    </source>
</reference>
<organism evidence="3 4">
    <name type="scientific">Rhodocollybia butyracea</name>
    <dbReference type="NCBI Taxonomy" id="206335"/>
    <lineage>
        <taxon>Eukaryota</taxon>
        <taxon>Fungi</taxon>
        <taxon>Dikarya</taxon>
        <taxon>Basidiomycota</taxon>
        <taxon>Agaricomycotina</taxon>
        <taxon>Agaricomycetes</taxon>
        <taxon>Agaricomycetidae</taxon>
        <taxon>Agaricales</taxon>
        <taxon>Marasmiineae</taxon>
        <taxon>Omphalotaceae</taxon>
        <taxon>Rhodocollybia</taxon>
    </lineage>
</organism>
<feature type="transmembrane region" description="Helical" evidence="2">
    <location>
        <begin position="15"/>
        <end position="34"/>
    </location>
</feature>
<proteinExistence type="predicted"/>
<evidence type="ECO:0000313" key="3">
    <source>
        <dbReference type="EMBL" id="KAF9071685.1"/>
    </source>
</evidence>
<dbReference type="OrthoDB" id="2898509at2759"/>
<evidence type="ECO:0000256" key="1">
    <source>
        <dbReference type="ARBA" id="ARBA00023002"/>
    </source>
</evidence>
<dbReference type="PANTHER" id="PTHR47534:SF3">
    <property type="entry name" value="ALCOHOL DEHYDROGENASE-LIKE C-TERMINAL DOMAIN-CONTAINING PROTEIN"/>
    <property type="match status" value="1"/>
</dbReference>
<dbReference type="GO" id="GO:0016491">
    <property type="term" value="F:oxidoreductase activity"/>
    <property type="evidence" value="ECO:0007669"/>
    <property type="project" value="UniProtKB-KW"/>
</dbReference>
<protein>
    <submittedName>
        <fullName evidence="3">Uncharacterized protein</fullName>
    </submittedName>
</protein>
<accession>A0A9P5U955</accession>
<dbReference type="InterPro" id="IPR052228">
    <property type="entry name" value="Sec_Metab_Biosynth_Oxidored"/>
</dbReference>
<keyword evidence="1" id="KW-0560">Oxidoreductase</keyword>
<dbReference type="AlphaFoldDB" id="A0A9P5U955"/>
<name>A0A9P5U955_9AGAR</name>
<dbReference type="SUPFAM" id="SSF51735">
    <property type="entry name" value="NAD(P)-binding Rossmann-fold domains"/>
    <property type="match status" value="1"/>
</dbReference>
<keyword evidence="2" id="KW-0472">Membrane</keyword>
<keyword evidence="4" id="KW-1185">Reference proteome</keyword>
<keyword evidence="2" id="KW-0812">Transmembrane</keyword>
<sequence length="279" mass="30869">MAEVFLLGEFCEHKTAVIIGFTTGIGAVIARLLAKLGCSRIIIFGRNETWAASILQDMQKLAPHKIQVEYIKSDLSDTKGMRASAKAIQNAVMEHGIDYLVMCQNGVPTGMIVENADDIERGFAVQAVSRFAIAFFLTTWGCLAQNAQCLSVANVGQTFKAGRGKTMSFMDQSKRDRCVLDAFTEFLFKEFNIRYPQYRYHQVSYGKFPFPLNGLMMIGMKIIGTTPDAFANVPVYVTPPNFQLSSYFQPQILLAPEGQDILGSGKFLAYNLAQKEPGA</sequence>
<dbReference type="Pfam" id="PF00106">
    <property type="entry name" value="adh_short"/>
    <property type="match status" value="1"/>
</dbReference>
<keyword evidence="2" id="KW-1133">Transmembrane helix</keyword>
<dbReference type="InterPro" id="IPR002347">
    <property type="entry name" value="SDR_fam"/>
</dbReference>
<comment type="caution">
    <text evidence="3">The sequence shown here is derived from an EMBL/GenBank/DDBJ whole genome shotgun (WGS) entry which is preliminary data.</text>
</comment>